<dbReference type="GO" id="GO:0003676">
    <property type="term" value="F:nucleic acid binding"/>
    <property type="evidence" value="ECO:0007669"/>
    <property type="project" value="InterPro"/>
</dbReference>
<evidence type="ECO:0000259" key="1">
    <source>
        <dbReference type="Pfam" id="PF01844"/>
    </source>
</evidence>
<feature type="domain" description="HNH" evidence="1">
    <location>
        <begin position="24"/>
        <end position="78"/>
    </location>
</feature>
<dbReference type="AlphaFoldDB" id="A0A0F9A202"/>
<comment type="caution">
    <text evidence="2">The sequence shown here is derived from an EMBL/GenBank/DDBJ whole genome shotgun (WGS) entry which is preliminary data.</text>
</comment>
<dbReference type="InterPro" id="IPR002711">
    <property type="entry name" value="HNH"/>
</dbReference>
<accession>A0A0F9A202</accession>
<protein>
    <recommendedName>
        <fullName evidence="1">HNH domain-containing protein</fullName>
    </recommendedName>
</protein>
<name>A0A0F9A202_9ZZZZ</name>
<organism evidence="2">
    <name type="scientific">marine sediment metagenome</name>
    <dbReference type="NCBI Taxonomy" id="412755"/>
    <lineage>
        <taxon>unclassified sequences</taxon>
        <taxon>metagenomes</taxon>
        <taxon>ecological metagenomes</taxon>
    </lineage>
</organism>
<evidence type="ECO:0000313" key="2">
    <source>
        <dbReference type="EMBL" id="KKK92125.1"/>
    </source>
</evidence>
<proteinExistence type="predicted"/>
<dbReference type="EMBL" id="LAZR01048353">
    <property type="protein sequence ID" value="KKK92125.1"/>
    <property type="molecule type" value="Genomic_DNA"/>
</dbReference>
<reference evidence="2" key="1">
    <citation type="journal article" date="2015" name="Nature">
        <title>Complex archaea that bridge the gap between prokaryotes and eukaryotes.</title>
        <authorList>
            <person name="Spang A."/>
            <person name="Saw J.H."/>
            <person name="Jorgensen S.L."/>
            <person name="Zaremba-Niedzwiedzka K."/>
            <person name="Martijn J."/>
            <person name="Lind A.E."/>
            <person name="van Eijk R."/>
            <person name="Schleper C."/>
            <person name="Guy L."/>
            <person name="Ettema T.J."/>
        </authorList>
    </citation>
    <scope>NUCLEOTIDE SEQUENCE</scope>
</reference>
<dbReference type="GO" id="GO:0008270">
    <property type="term" value="F:zinc ion binding"/>
    <property type="evidence" value="ECO:0007669"/>
    <property type="project" value="InterPro"/>
</dbReference>
<sequence length="123" mass="14190">MKKRNSNSQAFFRARIVKLDGERCRNPLHGELMKSLGLKMIAILRFMAHHIKYRSQRGKNTAENGIMFCQYCDHAVHHGVGKGEDRLAGRQYMLKILDALESASDYRWSEVHAELRKRYGAVA</sequence>
<dbReference type="GO" id="GO:0004519">
    <property type="term" value="F:endonuclease activity"/>
    <property type="evidence" value="ECO:0007669"/>
    <property type="project" value="InterPro"/>
</dbReference>
<dbReference type="Pfam" id="PF01844">
    <property type="entry name" value="HNH"/>
    <property type="match status" value="1"/>
</dbReference>
<gene>
    <name evidence="2" type="ORF">LCGC14_2706070</name>
</gene>